<keyword evidence="1" id="KW-1133">Transmembrane helix</keyword>
<organism evidence="2 3">
    <name type="scientific">Serendipita vermifera MAFF 305830</name>
    <dbReference type="NCBI Taxonomy" id="933852"/>
    <lineage>
        <taxon>Eukaryota</taxon>
        <taxon>Fungi</taxon>
        <taxon>Dikarya</taxon>
        <taxon>Basidiomycota</taxon>
        <taxon>Agaricomycotina</taxon>
        <taxon>Agaricomycetes</taxon>
        <taxon>Sebacinales</taxon>
        <taxon>Serendipitaceae</taxon>
        <taxon>Serendipita</taxon>
    </lineage>
</organism>
<protein>
    <submittedName>
        <fullName evidence="2">Uncharacterized protein</fullName>
    </submittedName>
</protein>
<reference evidence="2 3" key="1">
    <citation type="submission" date="2014-04" db="EMBL/GenBank/DDBJ databases">
        <authorList>
            <consortium name="DOE Joint Genome Institute"/>
            <person name="Kuo A."/>
            <person name="Zuccaro A."/>
            <person name="Kohler A."/>
            <person name="Nagy L.G."/>
            <person name="Floudas D."/>
            <person name="Copeland A."/>
            <person name="Barry K.W."/>
            <person name="Cichocki N."/>
            <person name="Veneault-Fourrey C."/>
            <person name="LaButti K."/>
            <person name="Lindquist E.A."/>
            <person name="Lipzen A."/>
            <person name="Lundell T."/>
            <person name="Morin E."/>
            <person name="Murat C."/>
            <person name="Sun H."/>
            <person name="Tunlid A."/>
            <person name="Henrissat B."/>
            <person name="Grigoriev I.V."/>
            <person name="Hibbett D.S."/>
            <person name="Martin F."/>
            <person name="Nordberg H.P."/>
            <person name="Cantor M.N."/>
            <person name="Hua S.X."/>
        </authorList>
    </citation>
    <scope>NUCLEOTIDE SEQUENCE [LARGE SCALE GENOMIC DNA]</scope>
    <source>
        <strain evidence="2 3">MAFF 305830</strain>
    </source>
</reference>
<keyword evidence="1" id="KW-0472">Membrane</keyword>
<dbReference type="Proteomes" id="UP000054097">
    <property type="component" value="Unassembled WGS sequence"/>
</dbReference>
<evidence type="ECO:0000256" key="1">
    <source>
        <dbReference type="SAM" id="Phobius"/>
    </source>
</evidence>
<accession>A0A0C2XP89</accession>
<dbReference type="HOGENOM" id="CLU_2147422_0_0_1"/>
<proteinExistence type="predicted"/>
<dbReference type="EMBL" id="KN824283">
    <property type="protein sequence ID" value="KIM30787.1"/>
    <property type="molecule type" value="Genomic_DNA"/>
</dbReference>
<keyword evidence="1" id="KW-0812">Transmembrane</keyword>
<name>A0A0C2XP89_SERVB</name>
<reference evidence="3" key="2">
    <citation type="submission" date="2015-01" db="EMBL/GenBank/DDBJ databases">
        <title>Evolutionary Origins and Diversification of the Mycorrhizal Mutualists.</title>
        <authorList>
            <consortium name="DOE Joint Genome Institute"/>
            <consortium name="Mycorrhizal Genomics Consortium"/>
            <person name="Kohler A."/>
            <person name="Kuo A."/>
            <person name="Nagy L.G."/>
            <person name="Floudas D."/>
            <person name="Copeland A."/>
            <person name="Barry K.W."/>
            <person name="Cichocki N."/>
            <person name="Veneault-Fourrey C."/>
            <person name="LaButti K."/>
            <person name="Lindquist E.A."/>
            <person name="Lipzen A."/>
            <person name="Lundell T."/>
            <person name="Morin E."/>
            <person name="Murat C."/>
            <person name="Riley R."/>
            <person name="Ohm R."/>
            <person name="Sun H."/>
            <person name="Tunlid A."/>
            <person name="Henrissat B."/>
            <person name="Grigoriev I.V."/>
            <person name="Hibbett D.S."/>
            <person name="Martin F."/>
        </authorList>
    </citation>
    <scope>NUCLEOTIDE SEQUENCE [LARGE SCALE GENOMIC DNA]</scope>
    <source>
        <strain evidence="3">MAFF 305830</strain>
    </source>
</reference>
<dbReference type="AlphaFoldDB" id="A0A0C2XP89"/>
<evidence type="ECO:0000313" key="2">
    <source>
        <dbReference type="EMBL" id="KIM30787.1"/>
    </source>
</evidence>
<gene>
    <name evidence="2" type="ORF">M408DRAFT_270242</name>
</gene>
<keyword evidence="3" id="KW-1185">Reference proteome</keyword>
<evidence type="ECO:0000313" key="3">
    <source>
        <dbReference type="Proteomes" id="UP000054097"/>
    </source>
</evidence>
<feature type="transmembrane region" description="Helical" evidence="1">
    <location>
        <begin position="92"/>
        <end position="111"/>
    </location>
</feature>
<sequence>MTLFTTTEVLVLSIPLPSLFLNLGNRCLPRMIILLMALVAHLSSPLAGSDSVLFMSCSLTSHFPRLAFFHLWTHSSPLQPQPPSRPSTRQTLLFFLQFTCIAFYSLCPLFLS</sequence>